<dbReference type="InterPro" id="IPR047202">
    <property type="entry name" value="Lipocalin_Blc-like_dom"/>
</dbReference>
<reference evidence="3" key="1">
    <citation type="submission" date="2023-01" db="EMBL/GenBank/DDBJ databases">
        <title>Metagenome sequencing of chrysophaentin producing Chrysophaeum taylorii.</title>
        <authorList>
            <person name="Davison J."/>
            <person name="Bewley C."/>
        </authorList>
    </citation>
    <scope>NUCLEOTIDE SEQUENCE</scope>
    <source>
        <strain evidence="3">NIES-1699</strain>
    </source>
</reference>
<dbReference type="EMBL" id="JAQMWT010000677">
    <property type="protein sequence ID" value="KAJ8598320.1"/>
    <property type="molecule type" value="Genomic_DNA"/>
</dbReference>
<dbReference type="AlphaFoldDB" id="A0AAD7XJC8"/>
<accession>A0AAD7XJC8</accession>
<dbReference type="InterPro" id="IPR000566">
    <property type="entry name" value="Lipocln_cytosolic_FA-bd_dom"/>
</dbReference>
<dbReference type="Pfam" id="PF08212">
    <property type="entry name" value="Lipocalin_2"/>
    <property type="match status" value="1"/>
</dbReference>
<keyword evidence="4" id="KW-1185">Reference proteome</keyword>
<dbReference type="PANTHER" id="PTHR37437:SF1">
    <property type="entry name" value="LIPOCALIN-RELATED PROTEIN"/>
    <property type="match status" value="1"/>
</dbReference>
<evidence type="ECO:0000259" key="2">
    <source>
        <dbReference type="Pfam" id="PF08212"/>
    </source>
</evidence>
<feature type="domain" description="Lipocalin/cytosolic fatty-acid binding" evidence="2">
    <location>
        <begin position="24"/>
        <end position="167"/>
    </location>
</feature>
<evidence type="ECO:0000313" key="3">
    <source>
        <dbReference type="EMBL" id="KAJ8598320.1"/>
    </source>
</evidence>
<protein>
    <recommendedName>
        <fullName evidence="2">Lipocalin/cytosolic fatty-acid binding domain-containing protein</fullName>
    </recommendedName>
</protein>
<dbReference type="SUPFAM" id="SSF50814">
    <property type="entry name" value="Lipocalins"/>
    <property type="match status" value="1"/>
</dbReference>
<feature type="chain" id="PRO_5041992702" description="Lipocalin/cytosolic fatty-acid binding domain-containing protein" evidence="1">
    <location>
        <begin position="16"/>
        <end position="340"/>
    </location>
</feature>
<proteinExistence type="predicted"/>
<dbReference type="PANTHER" id="PTHR37437">
    <property type="entry name" value="LIPOCALIN-RELATED PROTEIN-RELATED"/>
    <property type="match status" value="1"/>
</dbReference>
<organism evidence="3 4">
    <name type="scientific">Chrysophaeum taylorii</name>
    <dbReference type="NCBI Taxonomy" id="2483200"/>
    <lineage>
        <taxon>Eukaryota</taxon>
        <taxon>Sar</taxon>
        <taxon>Stramenopiles</taxon>
        <taxon>Ochrophyta</taxon>
        <taxon>Pelagophyceae</taxon>
        <taxon>Pelagomonadales</taxon>
        <taxon>Pelagomonadaceae</taxon>
        <taxon>Chrysophaeum</taxon>
    </lineage>
</organism>
<name>A0AAD7XJC8_9STRA</name>
<feature type="signal peptide" evidence="1">
    <location>
        <begin position="1"/>
        <end position="15"/>
    </location>
</feature>
<dbReference type="InterPro" id="IPR012674">
    <property type="entry name" value="Calycin"/>
</dbReference>
<comment type="caution">
    <text evidence="3">The sequence shown here is derived from an EMBL/GenBank/DDBJ whole genome shotgun (WGS) entry which is preliminary data.</text>
</comment>
<dbReference type="CDD" id="cd19438">
    <property type="entry name" value="lipocalin_Blc-like"/>
    <property type="match status" value="1"/>
</dbReference>
<dbReference type="Proteomes" id="UP001230188">
    <property type="component" value="Unassembled WGS sequence"/>
</dbReference>
<evidence type="ECO:0000256" key="1">
    <source>
        <dbReference type="SAM" id="SignalP"/>
    </source>
</evidence>
<keyword evidence="1" id="KW-0732">Signal</keyword>
<gene>
    <name evidence="3" type="ORF">CTAYLR_007551</name>
</gene>
<evidence type="ECO:0000313" key="4">
    <source>
        <dbReference type="Proteomes" id="UP001230188"/>
    </source>
</evidence>
<sequence length="340" mass="36745">MFAVVLLFLLQGAGAVVPAVSELDPSLYVGRWYQISADALVADTFELKAECVTADYALASDPTYGTIIKLVNSETINGKLFNITGYAYIANESEPAELSVKFDEYVPSFATGSYWVILLGPVVNNQYQYSVVSDSTGLSLFVLARDVADYAENYASTVDAFLADNGYADFFAPIATVQDDCTYAPTLVQASSYCPTSPVMFHAGCDETVTFENSCSDVMAEIVARVGGQYETWSDPHNNGTYAITTQTDSTIQLSRTTGNGEYTDHMNFVFDDGSASCVVSACSESQVTSLYDYGTNHCNLFSLYCGTEDSCPIVMYDLTYTEKINSCTDATTSCVASSV</sequence>
<dbReference type="Gene3D" id="2.40.128.20">
    <property type="match status" value="1"/>
</dbReference>